<dbReference type="Proteomes" id="UP000319342">
    <property type="component" value="Chromosome"/>
</dbReference>
<protein>
    <submittedName>
        <fullName evidence="2">Uncharacterized protein</fullName>
    </submittedName>
</protein>
<sequence>MTARMEDVRDLQRRTQLARRRANRRSRLQHERIAVLEARLDYFGLVLAAVLQELETQGSLTRERLQQVMGELDGSDGQHDGRYDPSSAPTNAPEQGLAQSFGHATPRSPGGTSEDSIAPVVRRRRRRR</sequence>
<name>A0A518CUZ4_9BACT</name>
<evidence type="ECO:0000313" key="2">
    <source>
        <dbReference type="EMBL" id="QDU83050.1"/>
    </source>
</evidence>
<dbReference type="EMBL" id="CP036290">
    <property type="protein sequence ID" value="QDU83050.1"/>
    <property type="molecule type" value="Genomic_DNA"/>
</dbReference>
<evidence type="ECO:0000313" key="3">
    <source>
        <dbReference type="Proteomes" id="UP000319342"/>
    </source>
</evidence>
<gene>
    <name evidence="2" type="ORF">Pla163_01460</name>
</gene>
<organism evidence="2 3">
    <name type="scientific">Rohdeia mirabilis</name>
    <dbReference type="NCBI Taxonomy" id="2528008"/>
    <lineage>
        <taxon>Bacteria</taxon>
        <taxon>Pseudomonadati</taxon>
        <taxon>Planctomycetota</taxon>
        <taxon>Planctomycetia</taxon>
        <taxon>Planctomycetia incertae sedis</taxon>
        <taxon>Rohdeia</taxon>
    </lineage>
</organism>
<proteinExistence type="predicted"/>
<reference evidence="2 3" key="1">
    <citation type="submission" date="2019-02" db="EMBL/GenBank/DDBJ databases">
        <title>Deep-cultivation of Planctomycetes and their phenomic and genomic characterization uncovers novel biology.</title>
        <authorList>
            <person name="Wiegand S."/>
            <person name="Jogler M."/>
            <person name="Boedeker C."/>
            <person name="Pinto D."/>
            <person name="Vollmers J."/>
            <person name="Rivas-Marin E."/>
            <person name="Kohn T."/>
            <person name="Peeters S.H."/>
            <person name="Heuer A."/>
            <person name="Rast P."/>
            <person name="Oberbeckmann S."/>
            <person name="Bunk B."/>
            <person name="Jeske O."/>
            <person name="Meyerdierks A."/>
            <person name="Storesund J.E."/>
            <person name="Kallscheuer N."/>
            <person name="Luecker S."/>
            <person name="Lage O.M."/>
            <person name="Pohl T."/>
            <person name="Merkel B.J."/>
            <person name="Hornburger P."/>
            <person name="Mueller R.-W."/>
            <person name="Bruemmer F."/>
            <person name="Labrenz M."/>
            <person name="Spormann A.M."/>
            <person name="Op den Camp H."/>
            <person name="Overmann J."/>
            <person name="Amann R."/>
            <person name="Jetten M.S.M."/>
            <person name="Mascher T."/>
            <person name="Medema M.H."/>
            <person name="Devos D.P."/>
            <person name="Kaster A.-K."/>
            <person name="Ovreas L."/>
            <person name="Rohde M."/>
            <person name="Galperin M.Y."/>
            <person name="Jogler C."/>
        </authorList>
    </citation>
    <scope>NUCLEOTIDE SEQUENCE [LARGE SCALE GENOMIC DNA]</scope>
    <source>
        <strain evidence="2 3">Pla163</strain>
    </source>
</reference>
<feature type="region of interest" description="Disordered" evidence="1">
    <location>
        <begin position="58"/>
        <end position="128"/>
    </location>
</feature>
<accession>A0A518CUZ4</accession>
<dbReference type="AlphaFoldDB" id="A0A518CUZ4"/>
<keyword evidence="3" id="KW-1185">Reference proteome</keyword>
<evidence type="ECO:0000256" key="1">
    <source>
        <dbReference type="SAM" id="MobiDB-lite"/>
    </source>
</evidence>